<evidence type="ECO:0000313" key="3">
    <source>
        <dbReference type="Proteomes" id="UP000037696"/>
    </source>
</evidence>
<comment type="caution">
    <text evidence="2">The sequence shown here is derived from an EMBL/GenBank/DDBJ whole genome shotgun (WGS) entry which is preliminary data.</text>
</comment>
<sequence length="92" mass="10494">MSNAQTQIPPAALSRLFSPQRRRAKPHVDRHMNNPTFVGKSTNKGFFDLVARHQQQQQKTSLAISVVFTPELASSDRGIQWVYRQWCSVQAN</sequence>
<accession>A0A0M9WCP9</accession>
<organism evidence="2 3">
    <name type="scientific">Penicillium nordicum</name>
    <dbReference type="NCBI Taxonomy" id="229535"/>
    <lineage>
        <taxon>Eukaryota</taxon>
        <taxon>Fungi</taxon>
        <taxon>Dikarya</taxon>
        <taxon>Ascomycota</taxon>
        <taxon>Pezizomycotina</taxon>
        <taxon>Eurotiomycetes</taxon>
        <taxon>Eurotiomycetidae</taxon>
        <taxon>Eurotiales</taxon>
        <taxon>Aspergillaceae</taxon>
        <taxon>Penicillium</taxon>
    </lineage>
</organism>
<dbReference type="OrthoDB" id="10501663at2759"/>
<keyword evidence="3" id="KW-1185">Reference proteome</keyword>
<name>A0A0M9WCP9_9EURO</name>
<dbReference type="AlphaFoldDB" id="A0A0M9WCP9"/>
<proteinExistence type="predicted"/>
<reference evidence="2 3" key="1">
    <citation type="submission" date="2015-08" db="EMBL/GenBank/DDBJ databases">
        <title>Genome sequencing of Penicillium nordicum.</title>
        <authorList>
            <person name="Nguyen H.D."/>
            <person name="Seifert K.A."/>
        </authorList>
    </citation>
    <scope>NUCLEOTIDE SEQUENCE [LARGE SCALE GENOMIC DNA]</scope>
    <source>
        <strain evidence="2 3">DAOMC 185683</strain>
    </source>
</reference>
<dbReference type="Proteomes" id="UP000037696">
    <property type="component" value="Unassembled WGS sequence"/>
</dbReference>
<dbReference type="EMBL" id="LHQQ01000185">
    <property type="protein sequence ID" value="KOS39859.1"/>
    <property type="molecule type" value="Genomic_DNA"/>
</dbReference>
<feature type="region of interest" description="Disordered" evidence="1">
    <location>
        <begin position="1"/>
        <end position="39"/>
    </location>
</feature>
<gene>
    <name evidence="2" type="ORF">ACN38_g9289</name>
</gene>
<evidence type="ECO:0000256" key="1">
    <source>
        <dbReference type="SAM" id="MobiDB-lite"/>
    </source>
</evidence>
<protein>
    <submittedName>
        <fullName evidence="2">Uncharacterized protein</fullName>
    </submittedName>
</protein>
<evidence type="ECO:0000313" key="2">
    <source>
        <dbReference type="EMBL" id="KOS39859.1"/>
    </source>
</evidence>